<keyword evidence="3" id="KW-1185">Reference proteome</keyword>
<dbReference type="Proteomes" id="UP000253918">
    <property type="component" value="Unassembled WGS sequence"/>
</dbReference>
<dbReference type="EMBL" id="QQNB01000001">
    <property type="protein sequence ID" value="RDE07370.1"/>
    <property type="molecule type" value="Genomic_DNA"/>
</dbReference>
<comment type="caution">
    <text evidence="2">The sequence shown here is derived from an EMBL/GenBank/DDBJ whole genome shotgun (WGS) entry which is preliminary data.</text>
</comment>
<dbReference type="Gene3D" id="3.90.25.10">
    <property type="entry name" value="UDP-galactose 4-epimerase, domain 1"/>
    <property type="match status" value="1"/>
</dbReference>
<dbReference type="InterPro" id="IPR036291">
    <property type="entry name" value="NAD(P)-bd_dom_sf"/>
</dbReference>
<protein>
    <submittedName>
        <fullName evidence="2">NAD-dependent epimerase/dehydratase family protein</fullName>
    </submittedName>
</protein>
<dbReference type="Gene3D" id="3.40.50.720">
    <property type="entry name" value="NAD(P)-binding Rossmann-like Domain"/>
    <property type="match status" value="1"/>
</dbReference>
<reference evidence="2 3" key="1">
    <citation type="submission" date="2018-07" db="EMBL/GenBank/DDBJ databases">
        <title>a novel species of Sphingomonas isolated from the rhizosphere soil of Araceae plant.</title>
        <authorList>
            <person name="Zhiyong W."/>
            <person name="Qinglan Z."/>
            <person name="Zhiwei F."/>
            <person name="Ding X."/>
            <person name="Gejiao W."/>
            <person name="Shixue Z."/>
        </authorList>
    </citation>
    <scope>NUCLEOTIDE SEQUENCE [LARGE SCALE GENOMIC DNA]</scope>
    <source>
        <strain evidence="2 3">WZY 27</strain>
    </source>
</reference>
<sequence length="288" mass="29706">MIVVTGATGNLGSRVIKELLERTAPERIVATTRDPARAAALVQAGVEVRHGDFAAPDSLAAAFAGADQVLIVSSDAERFGGDAVAHHRSAIGAARAAGARRILYTSHMGASATSAFVPMHTHAATEVILREAGIAWTALRNGFYAETVPSLIVRDAASTGLLSAPADGPVAWTTRDDLAAAAAAILTDEGRFDGPTPPLTASEAPTLDDAAAMLSELHGRCVVRQVAADDAFEADLAFQGMPKPVVAITLGMYRAARAGEFAAVSPALGDLIGREPQSLRDVLAPPSR</sequence>
<proteinExistence type="predicted"/>
<evidence type="ECO:0000259" key="1">
    <source>
        <dbReference type="Pfam" id="PF05368"/>
    </source>
</evidence>
<dbReference type="InterPro" id="IPR008030">
    <property type="entry name" value="NmrA-like"/>
</dbReference>
<dbReference type="SUPFAM" id="SSF51735">
    <property type="entry name" value="NAD(P)-binding Rossmann-fold domains"/>
    <property type="match status" value="1"/>
</dbReference>
<evidence type="ECO:0000313" key="2">
    <source>
        <dbReference type="EMBL" id="RDE07370.1"/>
    </source>
</evidence>
<dbReference type="AlphaFoldDB" id="A0A369W1Y5"/>
<dbReference type="InterPro" id="IPR052718">
    <property type="entry name" value="NmrA-type_oxidoreductase"/>
</dbReference>
<dbReference type="PANTHER" id="PTHR47129">
    <property type="entry name" value="QUINONE OXIDOREDUCTASE 2"/>
    <property type="match status" value="1"/>
</dbReference>
<feature type="domain" description="NmrA-like" evidence="1">
    <location>
        <begin position="2"/>
        <end position="252"/>
    </location>
</feature>
<dbReference type="OrthoDB" id="7771794at2"/>
<organism evidence="2 3">
    <name type="scientific">Sphingomonas aracearum</name>
    <dbReference type="NCBI Taxonomy" id="2283317"/>
    <lineage>
        <taxon>Bacteria</taxon>
        <taxon>Pseudomonadati</taxon>
        <taxon>Pseudomonadota</taxon>
        <taxon>Alphaproteobacteria</taxon>
        <taxon>Sphingomonadales</taxon>
        <taxon>Sphingomonadaceae</taxon>
        <taxon>Sphingomonas</taxon>
    </lineage>
</organism>
<dbReference type="RefSeq" id="WP_114686950.1">
    <property type="nucleotide sequence ID" value="NZ_QQNB01000001.1"/>
</dbReference>
<dbReference type="PANTHER" id="PTHR47129:SF1">
    <property type="entry name" value="NMRA-LIKE DOMAIN-CONTAINING PROTEIN"/>
    <property type="match status" value="1"/>
</dbReference>
<evidence type="ECO:0000313" key="3">
    <source>
        <dbReference type="Proteomes" id="UP000253918"/>
    </source>
</evidence>
<gene>
    <name evidence="2" type="ORF">DVW87_07055</name>
</gene>
<name>A0A369W1Y5_9SPHN</name>
<dbReference type="Pfam" id="PF05368">
    <property type="entry name" value="NmrA"/>
    <property type="match status" value="1"/>
</dbReference>
<accession>A0A369W1Y5</accession>